<dbReference type="OrthoDB" id="9781189at2"/>
<dbReference type="InterPro" id="IPR058121">
    <property type="entry name" value="WalJ/YycJ"/>
</dbReference>
<evidence type="ECO:0000313" key="3">
    <source>
        <dbReference type="Proteomes" id="UP000198556"/>
    </source>
</evidence>
<keyword evidence="3" id="KW-1185">Reference proteome</keyword>
<dbReference type="Pfam" id="PF12706">
    <property type="entry name" value="Lactamase_B_2"/>
    <property type="match status" value="1"/>
</dbReference>
<dbReference type="SMART" id="SM00849">
    <property type="entry name" value="Lactamase_B"/>
    <property type="match status" value="1"/>
</dbReference>
<name>A0A1H9M975_9LACT</name>
<dbReference type="CDD" id="cd07733">
    <property type="entry name" value="YycJ-like_MBL-fold"/>
    <property type="match status" value="1"/>
</dbReference>
<evidence type="ECO:0000259" key="1">
    <source>
        <dbReference type="SMART" id="SM00849"/>
    </source>
</evidence>
<organism evidence="2 3">
    <name type="scientific">Granulicatella balaenopterae</name>
    <dbReference type="NCBI Taxonomy" id="137733"/>
    <lineage>
        <taxon>Bacteria</taxon>
        <taxon>Bacillati</taxon>
        <taxon>Bacillota</taxon>
        <taxon>Bacilli</taxon>
        <taxon>Lactobacillales</taxon>
        <taxon>Carnobacteriaceae</taxon>
        <taxon>Granulicatella</taxon>
    </lineage>
</organism>
<dbReference type="Gene3D" id="3.60.15.10">
    <property type="entry name" value="Ribonuclease Z/Hydroxyacylglutathione hydrolase-like"/>
    <property type="match status" value="1"/>
</dbReference>
<sequence>MELESTNEGFKVCLLASGSSGNATYIETPKRRILVDCGFSGKAVEAMMNKIDRSMKDVDSILVTHEHSDHIQGVGVLARRYHLDVYANEKTWEAMMPKLGKIDPAQKHIFEPGITKTFGDIDVMSFSVSHDAADPQFYSFQKDNKQFVLLTDTGYVSERLRGLLANADGYLMESNHDLEMLRMGPYAWHLKQRILGDQGHLSNEDGALAAAEMVGDKTKRIFLGHLSKENNMKDLAYQTAESILMEKDCGLKHQFNLYHTDPAEPTELFDV</sequence>
<dbReference type="InterPro" id="IPR036866">
    <property type="entry name" value="RibonucZ/Hydroxyglut_hydro"/>
</dbReference>
<proteinExistence type="predicted"/>
<protein>
    <submittedName>
        <fullName evidence="2">Phosphoribosyl 1,2-cyclic phosphodiesterase</fullName>
    </submittedName>
</protein>
<dbReference type="PANTHER" id="PTHR47619:SF1">
    <property type="entry name" value="EXODEOXYRIBONUCLEASE WALJ"/>
    <property type="match status" value="1"/>
</dbReference>
<dbReference type="SUPFAM" id="SSF56281">
    <property type="entry name" value="Metallo-hydrolase/oxidoreductase"/>
    <property type="match status" value="1"/>
</dbReference>
<dbReference type="InterPro" id="IPR001279">
    <property type="entry name" value="Metallo-B-lactamas"/>
</dbReference>
<dbReference type="InterPro" id="IPR052533">
    <property type="entry name" value="WalJ/YycJ-like"/>
</dbReference>
<dbReference type="STRING" id="137733.SAMN05421767_1255"/>
<reference evidence="2 3" key="1">
    <citation type="submission" date="2016-10" db="EMBL/GenBank/DDBJ databases">
        <authorList>
            <person name="de Groot N.N."/>
        </authorList>
    </citation>
    <scope>NUCLEOTIDE SEQUENCE [LARGE SCALE GENOMIC DNA]</scope>
    <source>
        <strain evidence="2 3">DSM 15827</strain>
    </source>
</reference>
<evidence type="ECO:0000313" key="2">
    <source>
        <dbReference type="EMBL" id="SER20007.1"/>
    </source>
</evidence>
<gene>
    <name evidence="2" type="ORF">SAMN05421767_1255</name>
</gene>
<feature type="domain" description="Metallo-beta-lactamase" evidence="1">
    <location>
        <begin position="20"/>
        <end position="225"/>
    </location>
</feature>
<dbReference type="AlphaFoldDB" id="A0A1H9M975"/>
<dbReference type="PANTHER" id="PTHR47619">
    <property type="entry name" value="METALLO-HYDROLASE YYCJ-RELATED"/>
    <property type="match status" value="1"/>
</dbReference>
<dbReference type="RefSeq" id="WP_089746927.1">
    <property type="nucleotide sequence ID" value="NZ_FOGF01000025.1"/>
</dbReference>
<dbReference type="Proteomes" id="UP000198556">
    <property type="component" value="Unassembled WGS sequence"/>
</dbReference>
<dbReference type="EMBL" id="FOGF01000025">
    <property type="protein sequence ID" value="SER20007.1"/>
    <property type="molecule type" value="Genomic_DNA"/>
</dbReference>
<accession>A0A1H9M975</accession>